<dbReference type="OrthoDB" id="8922241at2759"/>
<dbReference type="PROSITE" id="PS50157">
    <property type="entry name" value="ZINC_FINGER_C2H2_2"/>
    <property type="match status" value="1"/>
</dbReference>
<keyword evidence="1" id="KW-0479">Metal-binding</keyword>
<dbReference type="AlphaFoldDB" id="A0A0C2S6V3"/>
<evidence type="ECO:0000256" key="1">
    <source>
        <dbReference type="PROSITE-ProRule" id="PRU00042"/>
    </source>
</evidence>
<protein>
    <recommendedName>
        <fullName evidence="2">C2H2-type domain-containing protein</fullName>
    </recommendedName>
</protein>
<dbReference type="InterPro" id="IPR013087">
    <property type="entry name" value="Znf_C2H2_type"/>
</dbReference>
<organism evidence="3 4">
    <name type="scientific">Amanita muscaria (strain Koide BX008)</name>
    <dbReference type="NCBI Taxonomy" id="946122"/>
    <lineage>
        <taxon>Eukaryota</taxon>
        <taxon>Fungi</taxon>
        <taxon>Dikarya</taxon>
        <taxon>Basidiomycota</taxon>
        <taxon>Agaricomycotina</taxon>
        <taxon>Agaricomycetes</taxon>
        <taxon>Agaricomycetidae</taxon>
        <taxon>Agaricales</taxon>
        <taxon>Pluteineae</taxon>
        <taxon>Amanitaceae</taxon>
        <taxon>Amanita</taxon>
    </lineage>
</organism>
<dbReference type="InParanoid" id="A0A0C2S6V3"/>
<dbReference type="Proteomes" id="UP000054549">
    <property type="component" value="Unassembled WGS sequence"/>
</dbReference>
<keyword evidence="4" id="KW-1185">Reference proteome</keyword>
<keyword evidence="1" id="KW-0862">Zinc</keyword>
<evidence type="ECO:0000259" key="2">
    <source>
        <dbReference type="PROSITE" id="PS50157"/>
    </source>
</evidence>
<sequence length="250" mass="28246">MSSNITDYSHYLASGATVAAQSVPDDVNYSYHLLSPHPDLPPQGFNHENLNTSYEAQRNCPSPQRYRGAMGTAPVINENGLAAANHDMPFDPFMNNGQPSYYSDFNGVTHMNQALGNMQQFSASSSSANRLTTPASSETIEAERLQPDWGRQMIPQFWQSPAPRTLSYHNPANSSRRKRYMWRCHGCGHIAQTRRDMERHRLTIRHGGRRKHKCGSCKKEYVRKDSLQRHVTRTGCGTHNSGRLCKEPLK</sequence>
<dbReference type="HOGENOM" id="CLU_1111137_0_0_1"/>
<evidence type="ECO:0000313" key="4">
    <source>
        <dbReference type="Proteomes" id="UP000054549"/>
    </source>
</evidence>
<dbReference type="InterPro" id="IPR036236">
    <property type="entry name" value="Znf_C2H2_sf"/>
</dbReference>
<dbReference type="GO" id="GO:0008270">
    <property type="term" value="F:zinc ion binding"/>
    <property type="evidence" value="ECO:0007669"/>
    <property type="project" value="UniProtKB-KW"/>
</dbReference>
<evidence type="ECO:0000313" key="3">
    <source>
        <dbReference type="EMBL" id="KIL58465.1"/>
    </source>
</evidence>
<dbReference type="Gene3D" id="3.30.160.60">
    <property type="entry name" value="Classic Zinc Finger"/>
    <property type="match status" value="1"/>
</dbReference>
<dbReference type="SUPFAM" id="SSF57667">
    <property type="entry name" value="beta-beta-alpha zinc fingers"/>
    <property type="match status" value="1"/>
</dbReference>
<proteinExistence type="predicted"/>
<accession>A0A0C2S6V3</accession>
<keyword evidence="1" id="KW-0863">Zinc-finger</keyword>
<dbReference type="EMBL" id="KN818337">
    <property type="protein sequence ID" value="KIL58465.1"/>
    <property type="molecule type" value="Genomic_DNA"/>
</dbReference>
<name>A0A0C2S6V3_AMAMK</name>
<reference evidence="3 4" key="1">
    <citation type="submission" date="2014-04" db="EMBL/GenBank/DDBJ databases">
        <title>Evolutionary Origins and Diversification of the Mycorrhizal Mutualists.</title>
        <authorList>
            <consortium name="DOE Joint Genome Institute"/>
            <consortium name="Mycorrhizal Genomics Consortium"/>
            <person name="Kohler A."/>
            <person name="Kuo A."/>
            <person name="Nagy L.G."/>
            <person name="Floudas D."/>
            <person name="Copeland A."/>
            <person name="Barry K.W."/>
            <person name="Cichocki N."/>
            <person name="Veneault-Fourrey C."/>
            <person name="LaButti K."/>
            <person name="Lindquist E.A."/>
            <person name="Lipzen A."/>
            <person name="Lundell T."/>
            <person name="Morin E."/>
            <person name="Murat C."/>
            <person name="Riley R."/>
            <person name="Ohm R."/>
            <person name="Sun H."/>
            <person name="Tunlid A."/>
            <person name="Henrissat B."/>
            <person name="Grigoriev I.V."/>
            <person name="Hibbett D.S."/>
            <person name="Martin F."/>
        </authorList>
    </citation>
    <scope>NUCLEOTIDE SEQUENCE [LARGE SCALE GENOMIC DNA]</scope>
    <source>
        <strain evidence="3 4">Koide BX008</strain>
    </source>
</reference>
<gene>
    <name evidence="3" type="ORF">M378DRAFT_315691</name>
</gene>
<feature type="domain" description="C2H2-type" evidence="2">
    <location>
        <begin position="212"/>
        <end position="244"/>
    </location>
</feature>